<gene>
    <name evidence="2" type="ORF">SFLOR_v1c08660</name>
</gene>
<feature type="transmembrane region" description="Helical" evidence="1">
    <location>
        <begin position="79"/>
        <end position="100"/>
    </location>
</feature>
<dbReference type="AlphaFoldDB" id="A0A2K8SEP6"/>
<organism evidence="2 3">
    <name type="scientific">Spiroplasma floricola 23-6</name>
    <dbReference type="NCBI Taxonomy" id="1336749"/>
    <lineage>
        <taxon>Bacteria</taxon>
        <taxon>Bacillati</taxon>
        <taxon>Mycoplasmatota</taxon>
        <taxon>Mollicutes</taxon>
        <taxon>Entomoplasmatales</taxon>
        <taxon>Spiroplasmataceae</taxon>
        <taxon>Spiroplasma</taxon>
    </lineage>
</organism>
<accession>A0A2K8SEP6</accession>
<proteinExistence type="predicted"/>
<dbReference type="Proteomes" id="UP000231823">
    <property type="component" value="Chromosome"/>
</dbReference>
<name>A0A2K8SEP6_9MOLU</name>
<evidence type="ECO:0000256" key="1">
    <source>
        <dbReference type="SAM" id="Phobius"/>
    </source>
</evidence>
<keyword evidence="1" id="KW-0812">Transmembrane</keyword>
<dbReference type="KEGG" id="sfz:SFLOR_v1c08660"/>
<feature type="transmembrane region" description="Helical" evidence="1">
    <location>
        <begin position="41"/>
        <end position="67"/>
    </location>
</feature>
<evidence type="ECO:0000313" key="2">
    <source>
        <dbReference type="EMBL" id="AUB31914.1"/>
    </source>
</evidence>
<dbReference type="RefSeq" id="WP_100916872.1">
    <property type="nucleotide sequence ID" value="NZ_CP025057.1"/>
</dbReference>
<sequence>MARAVDNSESIKKGSFMLGGVWSATLLIATIYIAISSRFPFWWILILLSIVSITLFIIHIIIFINIAINKNTEKNISKLYWLCIIQLITLNIPLFAYELIGTLHFKKAFYTL</sequence>
<keyword evidence="3" id="KW-1185">Reference proteome</keyword>
<dbReference type="EMBL" id="CP025057">
    <property type="protein sequence ID" value="AUB31914.1"/>
    <property type="molecule type" value="Genomic_DNA"/>
</dbReference>
<keyword evidence="1" id="KW-0472">Membrane</keyword>
<reference evidence="2 3" key="1">
    <citation type="submission" date="2017-12" db="EMBL/GenBank/DDBJ databases">
        <title>Complete genome sequence of Spiroplasma floricola 23-6 (ATCC 29989).</title>
        <authorList>
            <person name="Tsai Y.-M."/>
            <person name="Wu P.-S."/>
            <person name="Lo W.-S."/>
            <person name="Kuo C.-H."/>
        </authorList>
    </citation>
    <scope>NUCLEOTIDE SEQUENCE [LARGE SCALE GENOMIC DNA]</scope>
    <source>
        <strain evidence="2 3">23-6</strain>
    </source>
</reference>
<feature type="transmembrane region" description="Helical" evidence="1">
    <location>
        <begin position="16"/>
        <end position="35"/>
    </location>
</feature>
<dbReference type="OrthoDB" id="390256at2"/>
<evidence type="ECO:0000313" key="3">
    <source>
        <dbReference type="Proteomes" id="UP000231823"/>
    </source>
</evidence>
<protein>
    <submittedName>
        <fullName evidence="2">Uncharacterized protein</fullName>
    </submittedName>
</protein>
<keyword evidence="1" id="KW-1133">Transmembrane helix</keyword>